<proteinExistence type="predicted"/>
<dbReference type="PANTHER" id="PTHR43566:SF2">
    <property type="entry name" value="DUF4143 DOMAIN-CONTAINING PROTEIN"/>
    <property type="match status" value="1"/>
</dbReference>
<organism evidence="1 2">
    <name type="scientific">Myceligenerans indicum</name>
    <dbReference type="NCBI Taxonomy" id="2593663"/>
    <lineage>
        <taxon>Bacteria</taxon>
        <taxon>Bacillati</taxon>
        <taxon>Actinomycetota</taxon>
        <taxon>Actinomycetes</taxon>
        <taxon>Micrococcales</taxon>
        <taxon>Promicromonosporaceae</taxon>
        <taxon>Myceligenerans</taxon>
    </lineage>
</organism>
<reference evidence="1 2" key="1">
    <citation type="journal article" date="2021" name="Arch. Microbiol.">
        <title>Myceligenerans indicum sp. nov., an actinobacterium isolated from mangrove sediment of Sundarbans, India.</title>
        <authorList>
            <person name="Asha K."/>
            <person name="Bhadury P."/>
        </authorList>
    </citation>
    <scope>NUCLEOTIDE SEQUENCE [LARGE SCALE GENOMIC DNA]</scope>
    <source>
        <strain evidence="1 2">I2</strain>
    </source>
</reference>
<dbReference type="PANTHER" id="PTHR43566">
    <property type="entry name" value="CONSERVED PROTEIN"/>
    <property type="match status" value="1"/>
</dbReference>
<evidence type="ECO:0000313" key="2">
    <source>
        <dbReference type="Proteomes" id="UP000675409"/>
    </source>
</evidence>
<name>A0ABS1LMX7_9MICO</name>
<accession>A0ABS1LMX7</accession>
<protein>
    <recommendedName>
        <fullName evidence="3">DUF4143 domain-containing protein</fullName>
    </recommendedName>
</protein>
<dbReference type="RefSeq" id="WP_201848518.1">
    <property type="nucleotide sequence ID" value="NZ_JABBYC010000028.1"/>
</dbReference>
<dbReference type="Proteomes" id="UP000675409">
    <property type="component" value="Unassembled WGS sequence"/>
</dbReference>
<dbReference type="EMBL" id="JABBYC010000028">
    <property type="protein sequence ID" value="MBL0887434.1"/>
    <property type="molecule type" value="Genomic_DNA"/>
</dbReference>
<gene>
    <name evidence="1" type="ORF">HGK34_14295</name>
</gene>
<comment type="caution">
    <text evidence="1">The sequence shown here is derived from an EMBL/GenBank/DDBJ whole genome shotgun (WGS) entry which is preliminary data.</text>
</comment>
<evidence type="ECO:0000313" key="1">
    <source>
        <dbReference type="EMBL" id="MBL0887434.1"/>
    </source>
</evidence>
<keyword evidence="2" id="KW-1185">Reference proteome</keyword>
<sequence length="164" mass="17722">MTMPDAPNLPDYIDMAVRGGFPEAITMTERQRGFWFPGYVDQLVHRDVTALAEVRSPERLAALLQATAVSSAGTPALATIATAAGIDASTARVYLDLLEGAQGRVVGIEIKAKASPEPRDARHLEWLQDELVDTFVKGIVLHSGAASYPLGKNIWALPIATVWR</sequence>
<evidence type="ECO:0008006" key="3">
    <source>
        <dbReference type="Google" id="ProtNLM"/>
    </source>
</evidence>